<sequence length="222" mass="24617">MQEKVEYKMVAELPHRYRDNSVTESTTSGVSSCESVLGKATTNERVQTLSPIPSSSSLSTLKTSGLKMGRGGEPTRRISVQSYSGTTPSDRSTVSPAGSTSSRLSYRDLMGYAKLRSLRSMSHFGMESTMTVKSVKTLTNFEGYTNVSMLSEQRGSFGKNFPDSLSLRSFSSVQKFSVKDETKEQCYMGICLPRKLSDMFPEEPSKFQRTSTYGKRISPYSE</sequence>
<dbReference type="Proteomes" id="UP000192223">
    <property type="component" value="Unplaced"/>
</dbReference>
<dbReference type="GeneID" id="108743965"/>
<dbReference type="KEGG" id="apln:108743965"/>
<dbReference type="AlphaFoldDB" id="A0A1W4XG12"/>
<feature type="compositionally biased region" description="Polar residues" evidence="1">
    <location>
        <begin position="78"/>
        <end position="101"/>
    </location>
</feature>
<keyword evidence="2" id="KW-1185">Reference proteome</keyword>
<accession>A0A1W4XG12</accession>
<dbReference type="InParanoid" id="A0A1W4XG12"/>
<proteinExistence type="predicted"/>
<gene>
    <name evidence="3" type="primary">LOC108743965</name>
</gene>
<feature type="non-terminal residue" evidence="3">
    <location>
        <position position="222"/>
    </location>
</feature>
<feature type="region of interest" description="Disordered" evidence="1">
    <location>
        <begin position="51"/>
        <end position="101"/>
    </location>
</feature>
<dbReference type="RefSeq" id="XP_018335071.1">
    <property type="nucleotide sequence ID" value="XM_018479569.1"/>
</dbReference>
<dbReference type="STRING" id="224129.A0A1W4XG12"/>
<name>A0A1W4XG12_AGRPL</name>
<feature type="compositionally biased region" description="Low complexity" evidence="1">
    <location>
        <begin position="51"/>
        <end position="64"/>
    </location>
</feature>
<reference evidence="3" key="1">
    <citation type="submission" date="2025-08" db="UniProtKB">
        <authorList>
            <consortium name="RefSeq"/>
        </authorList>
    </citation>
    <scope>IDENTIFICATION</scope>
    <source>
        <tissue evidence="3">Entire body</tissue>
    </source>
</reference>
<organism evidence="2 3">
    <name type="scientific">Agrilus planipennis</name>
    <name type="common">Emerald ash borer</name>
    <name type="synonym">Agrilus marcopoli</name>
    <dbReference type="NCBI Taxonomy" id="224129"/>
    <lineage>
        <taxon>Eukaryota</taxon>
        <taxon>Metazoa</taxon>
        <taxon>Ecdysozoa</taxon>
        <taxon>Arthropoda</taxon>
        <taxon>Hexapoda</taxon>
        <taxon>Insecta</taxon>
        <taxon>Pterygota</taxon>
        <taxon>Neoptera</taxon>
        <taxon>Endopterygota</taxon>
        <taxon>Coleoptera</taxon>
        <taxon>Polyphaga</taxon>
        <taxon>Elateriformia</taxon>
        <taxon>Buprestoidea</taxon>
        <taxon>Buprestidae</taxon>
        <taxon>Agrilinae</taxon>
        <taxon>Agrilus</taxon>
    </lineage>
</organism>
<evidence type="ECO:0000313" key="2">
    <source>
        <dbReference type="Proteomes" id="UP000192223"/>
    </source>
</evidence>
<feature type="region of interest" description="Disordered" evidence="1">
    <location>
        <begin position="203"/>
        <end position="222"/>
    </location>
</feature>
<protein>
    <submittedName>
        <fullName evidence="3">Uncharacterized protein LOC108743965</fullName>
    </submittedName>
</protein>
<evidence type="ECO:0000313" key="3">
    <source>
        <dbReference type="RefSeq" id="XP_018335071.1"/>
    </source>
</evidence>
<dbReference type="OrthoDB" id="271111at2759"/>
<evidence type="ECO:0000256" key="1">
    <source>
        <dbReference type="SAM" id="MobiDB-lite"/>
    </source>
</evidence>